<proteinExistence type="predicted"/>
<feature type="non-terminal residue" evidence="1">
    <location>
        <position position="155"/>
    </location>
</feature>
<comment type="caution">
    <text evidence="1">The sequence shown here is derived from an EMBL/GenBank/DDBJ whole genome shotgun (WGS) entry which is preliminary data.</text>
</comment>
<dbReference type="Proteomes" id="UP001321473">
    <property type="component" value="Unassembled WGS sequence"/>
</dbReference>
<evidence type="ECO:0000313" key="1">
    <source>
        <dbReference type="EMBL" id="KAK8787489.1"/>
    </source>
</evidence>
<dbReference type="AlphaFoldDB" id="A0AAQ4FJR6"/>
<dbReference type="EMBL" id="JARKHS020001759">
    <property type="protein sequence ID" value="KAK8787489.1"/>
    <property type="molecule type" value="Genomic_DNA"/>
</dbReference>
<reference evidence="1 2" key="1">
    <citation type="journal article" date="2023" name="Arcadia Sci">
        <title>De novo assembly of a long-read Amblyomma americanum tick genome.</title>
        <authorList>
            <person name="Chou S."/>
            <person name="Poskanzer K.E."/>
            <person name="Rollins M."/>
            <person name="Thuy-Boun P.S."/>
        </authorList>
    </citation>
    <scope>NUCLEOTIDE SEQUENCE [LARGE SCALE GENOMIC DNA]</scope>
    <source>
        <strain evidence="1">F_SG_1</strain>
        <tissue evidence="1">Salivary glands</tissue>
    </source>
</reference>
<gene>
    <name evidence="1" type="ORF">V5799_022734</name>
</gene>
<keyword evidence="2" id="KW-1185">Reference proteome</keyword>
<protein>
    <submittedName>
        <fullName evidence="1">Uncharacterized protein</fullName>
    </submittedName>
</protein>
<name>A0AAQ4FJR6_AMBAM</name>
<accession>A0AAQ4FJR6</accession>
<organism evidence="1 2">
    <name type="scientific">Amblyomma americanum</name>
    <name type="common">Lone star tick</name>
    <dbReference type="NCBI Taxonomy" id="6943"/>
    <lineage>
        <taxon>Eukaryota</taxon>
        <taxon>Metazoa</taxon>
        <taxon>Ecdysozoa</taxon>
        <taxon>Arthropoda</taxon>
        <taxon>Chelicerata</taxon>
        <taxon>Arachnida</taxon>
        <taxon>Acari</taxon>
        <taxon>Parasitiformes</taxon>
        <taxon>Ixodida</taxon>
        <taxon>Ixodoidea</taxon>
        <taxon>Ixodidae</taxon>
        <taxon>Amblyomminae</taxon>
        <taxon>Amblyomma</taxon>
    </lineage>
</organism>
<sequence>MKYEWIDLVHNQTAWIEEYFDSENLRAKLSAVLRGQKIVNIYDYFRETVTSYSSDRPGAKPSLDPESQENCEITEMADFHGTQLPFGFKYRDDRPHRSRMDSSHEALHFGGPYRARFLREATGEETRHLPANLFESCAYDKSEHATYRMRYYWSA</sequence>
<evidence type="ECO:0000313" key="2">
    <source>
        <dbReference type="Proteomes" id="UP001321473"/>
    </source>
</evidence>